<gene>
    <name evidence="1" type="ORF">FH971_13980</name>
</gene>
<keyword evidence="2" id="KW-1185">Reference proteome</keyword>
<dbReference type="Proteomes" id="UP000319809">
    <property type="component" value="Chromosome"/>
</dbReference>
<sequence>MTTLTIEQLKKLEFEFNIFEADTKFERLDVDRSEDWAPEEMHPYYISYVVGSCTATADKIKIDFFWTAQGGSKSIEDAYEFDISIEDDQDIKIEGLEIVDEDGDKIEGFKLDHLVIEAFNALNWEHQLWDKLPTITDN</sequence>
<dbReference type="KEGG" id="spol:FH971_13980"/>
<dbReference type="EMBL" id="CP041036">
    <property type="protein sequence ID" value="QDE31970.1"/>
    <property type="molecule type" value="Genomic_DNA"/>
</dbReference>
<reference evidence="1 2" key="1">
    <citation type="submission" date="2019-06" db="EMBL/GenBank/DDBJ databases">
        <title>The genome of Shewanella sp. SM1901.</title>
        <authorList>
            <person name="Cha Q."/>
        </authorList>
    </citation>
    <scope>NUCLEOTIDE SEQUENCE [LARGE SCALE GENOMIC DNA]</scope>
    <source>
        <strain evidence="1 2">SM1901</strain>
    </source>
</reference>
<evidence type="ECO:0000313" key="1">
    <source>
        <dbReference type="EMBL" id="QDE31970.1"/>
    </source>
</evidence>
<dbReference type="AlphaFoldDB" id="A0A4Y5YGN7"/>
<proteinExistence type="predicted"/>
<accession>A0A4Y5YGN7</accession>
<dbReference type="RefSeq" id="WP_140234720.1">
    <property type="nucleotide sequence ID" value="NZ_CP041036.1"/>
</dbReference>
<name>A0A4Y5YGN7_9GAMM</name>
<organism evidence="1 2">
    <name type="scientific">Shewanella polaris</name>
    <dbReference type="NCBI Taxonomy" id="2588449"/>
    <lineage>
        <taxon>Bacteria</taxon>
        <taxon>Pseudomonadati</taxon>
        <taxon>Pseudomonadota</taxon>
        <taxon>Gammaproteobacteria</taxon>
        <taxon>Alteromonadales</taxon>
        <taxon>Shewanellaceae</taxon>
        <taxon>Shewanella</taxon>
    </lineage>
</organism>
<protein>
    <submittedName>
        <fullName evidence="1">Uncharacterized protein</fullName>
    </submittedName>
</protein>
<evidence type="ECO:0000313" key="2">
    <source>
        <dbReference type="Proteomes" id="UP000319809"/>
    </source>
</evidence>